<dbReference type="InterPro" id="IPR009081">
    <property type="entry name" value="PP-bd_ACP"/>
</dbReference>
<organism evidence="2 3">
    <name type="scientific">Dawidia soli</name>
    <dbReference type="NCBI Taxonomy" id="2782352"/>
    <lineage>
        <taxon>Bacteria</taxon>
        <taxon>Pseudomonadati</taxon>
        <taxon>Bacteroidota</taxon>
        <taxon>Cytophagia</taxon>
        <taxon>Cytophagales</taxon>
        <taxon>Chryseotaleaceae</taxon>
        <taxon>Dawidia</taxon>
    </lineage>
</organism>
<comment type="caution">
    <text evidence="2">The sequence shown here is derived from an EMBL/GenBank/DDBJ whole genome shotgun (WGS) entry which is preliminary data.</text>
</comment>
<keyword evidence="3" id="KW-1185">Reference proteome</keyword>
<name>A0AAP2DC43_9BACT</name>
<dbReference type="RefSeq" id="WP_254091909.1">
    <property type="nucleotide sequence ID" value="NZ_JAHESC010000029.1"/>
</dbReference>
<gene>
    <name evidence="2" type="ORF">KK078_19080</name>
</gene>
<dbReference type="SUPFAM" id="SSF47336">
    <property type="entry name" value="ACP-like"/>
    <property type="match status" value="1"/>
</dbReference>
<accession>A0AAP2DC43</accession>
<dbReference type="Proteomes" id="UP001319180">
    <property type="component" value="Unassembled WGS sequence"/>
</dbReference>
<protein>
    <recommendedName>
        <fullName evidence="1">Carrier domain-containing protein</fullName>
    </recommendedName>
</protein>
<feature type="domain" description="Carrier" evidence="1">
    <location>
        <begin position="1"/>
        <end position="42"/>
    </location>
</feature>
<dbReference type="InterPro" id="IPR036736">
    <property type="entry name" value="ACP-like_sf"/>
</dbReference>
<evidence type="ECO:0000313" key="2">
    <source>
        <dbReference type="EMBL" id="MBT1688682.1"/>
    </source>
</evidence>
<dbReference type="AlphaFoldDB" id="A0AAP2DC43"/>
<sequence>MGLDSVELVIRVEKYFDIAIPDKEAAEIVTVQDFADCVYTKVTLNKGDTEKIIIGIVSESSGIPVGEIKLEHRICYDLGID</sequence>
<reference evidence="2 3" key="1">
    <citation type="submission" date="2021-05" db="EMBL/GenBank/DDBJ databases">
        <title>A Polyphasic approach of four new species of the genus Ohtaekwangia: Ohtaekwangia histidinii sp. nov., Ohtaekwangia cretensis sp. nov., Ohtaekwangia indiensis sp. nov., Ohtaekwangia reichenbachii sp. nov. from diverse environment.</title>
        <authorList>
            <person name="Octaviana S."/>
        </authorList>
    </citation>
    <scope>NUCLEOTIDE SEQUENCE [LARGE SCALE GENOMIC DNA]</scope>
    <source>
        <strain evidence="2 3">PWU37</strain>
    </source>
</reference>
<evidence type="ECO:0000259" key="1">
    <source>
        <dbReference type="PROSITE" id="PS50075"/>
    </source>
</evidence>
<dbReference type="Gene3D" id="1.10.1200.10">
    <property type="entry name" value="ACP-like"/>
    <property type="match status" value="1"/>
</dbReference>
<evidence type="ECO:0000313" key="3">
    <source>
        <dbReference type="Proteomes" id="UP001319180"/>
    </source>
</evidence>
<dbReference type="PROSITE" id="PS50075">
    <property type="entry name" value="CARRIER"/>
    <property type="match status" value="1"/>
</dbReference>
<proteinExistence type="predicted"/>
<dbReference type="EMBL" id="JAHESC010000029">
    <property type="protein sequence ID" value="MBT1688682.1"/>
    <property type="molecule type" value="Genomic_DNA"/>
</dbReference>